<dbReference type="PRINTS" id="PR00778">
    <property type="entry name" value="HTHARSR"/>
</dbReference>
<organism evidence="6 7">
    <name type="scientific">Paenarthrobacter nicotinovorans</name>
    <name type="common">Arthrobacter nicotinovorans</name>
    <dbReference type="NCBI Taxonomy" id="29320"/>
    <lineage>
        <taxon>Bacteria</taxon>
        <taxon>Bacillati</taxon>
        <taxon>Actinomycetota</taxon>
        <taxon>Actinomycetes</taxon>
        <taxon>Micrococcales</taxon>
        <taxon>Micrococcaceae</taxon>
        <taxon>Paenarthrobacter</taxon>
    </lineage>
</organism>
<evidence type="ECO:0000313" key="6">
    <source>
        <dbReference type="EMBL" id="MEO3941523.1"/>
    </source>
</evidence>
<evidence type="ECO:0000313" key="7">
    <source>
        <dbReference type="Proteomes" id="UP001448614"/>
    </source>
</evidence>
<dbReference type="SUPFAM" id="SSF46785">
    <property type="entry name" value="Winged helix' DNA-binding domain"/>
    <property type="match status" value="1"/>
</dbReference>
<dbReference type="InterPro" id="IPR036388">
    <property type="entry name" value="WH-like_DNA-bd_sf"/>
</dbReference>
<dbReference type="RefSeq" id="WP_347782529.1">
    <property type="nucleotide sequence ID" value="NZ_JBBMFV010000004.1"/>
</dbReference>
<keyword evidence="7" id="KW-1185">Reference proteome</keyword>
<dbReference type="InterPro" id="IPR051081">
    <property type="entry name" value="HTH_MetalResp_TranReg"/>
</dbReference>
<name>A0ABV0GSG0_PAENI</name>
<keyword evidence="2" id="KW-0238">DNA-binding</keyword>
<dbReference type="Gene3D" id="1.10.10.10">
    <property type="entry name" value="Winged helix-like DNA-binding domain superfamily/Winged helix DNA-binding domain"/>
    <property type="match status" value="1"/>
</dbReference>
<protein>
    <submittedName>
        <fullName evidence="6">Metalloregulator ArsR/SmtB family transcription factor</fullName>
    </submittedName>
</protein>
<dbReference type="PANTHER" id="PTHR33154:SF18">
    <property type="entry name" value="ARSENICAL RESISTANCE OPERON REPRESSOR"/>
    <property type="match status" value="1"/>
</dbReference>
<dbReference type="SMART" id="SM00418">
    <property type="entry name" value="HTH_ARSR"/>
    <property type="match status" value="1"/>
</dbReference>
<keyword evidence="3" id="KW-0804">Transcription</keyword>
<dbReference type="Proteomes" id="UP001448614">
    <property type="component" value="Unassembled WGS sequence"/>
</dbReference>
<dbReference type="PANTHER" id="PTHR33154">
    <property type="entry name" value="TRANSCRIPTIONAL REGULATOR, ARSR FAMILY"/>
    <property type="match status" value="1"/>
</dbReference>
<dbReference type="InterPro" id="IPR011991">
    <property type="entry name" value="ArsR-like_HTH"/>
</dbReference>
<dbReference type="InterPro" id="IPR036390">
    <property type="entry name" value="WH_DNA-bd_sf"/>
</dbReference>
<dbReference type="CDD" id="cd00090">
    <property type="entry name" value="HTH_ARSR"/>
    <property type="match status" value="1"/>
</dbReference>
<dbReference type="NCBIfam" id="NF033788">
    <property type="entry name" value="HTH_metalloreg"/>
    <property type="match status" value="1"/>
</dbReference>
<feature type="compositionally biased region" description="Polar residues" evidence="4">
    <location>
        <begin position="8"/>
        <end position="21"/>
    </location>
</feature>
<evidence type="ECO:0000256" key="1">
    <source>
        <dbReference type="ARBA" id="ARBA00023015"/>
    </source>
</evidence>
<accession>A0ABV0GSG0</accession>
<evidence type="ECO:0000259" key="5">
    <source>
        <dbReference type="PROSITE" id="PS50987"/>
    </source>
</evidence>
<sequence>MTVLPTLESASTQDCRESMSQPALDAEDAKQKASVFKALADPNRLRLLSMVKAEASGESCVCDLTEPLGLGQPTVSHHLKILVDAGLLHREKRGTWAYYSLVPGALDAVAGMVTGL</sequence>
<dbReference type="InterPro" id="IPR001845">
    <property type="entry name" value="HTH_ArsR_DNA-bd_dom"/>
</dbReference>
<comment type="caution">
    <text evidence="6">The sequence shown here is derived from an EMBL/GenBank/DDBJ whole genome shotgun (WGS) entry which is preliminary data.</text>
</comment>
<reference evidence="6 7" key="1">
    <citation type="journal article" date="2024" name="Appl. Microbiol. Biotechnol.">
        <title>Biosynthetic gene clusters with biotechnological applications in novel Antarctic isolates from Actinomycetota.</title>
        <authorList>
            <person name="Bruna P."/>
            <person name="Nunez-Montero K."/>
            <person name="Contreras M.J."/>
            <person name="Leal K."/>
            <person name="Garcia M."/>
            <person name="Abanto M."/>
            <person name="Barrientos L."/>
        </authorList>
    </citation>
    <scope>NUCLEOTIDE SEQUENCE [LARGE SCALE GENOMIC DNA]</scope>
    <source>
        <strain evidence="6 7">Se16.17</strain>
    </source>
</reference>
<dbReference type="Pfam" id="PF01022">
    <property type="entry name" value="HTH_5"/>
    <property type="match status" value="1"/>
</dbReference>
<evidence type="ECO:0000256" key="2">
    <source>
        <dbReference type="ARBA" id="ARBA00023125"/>
    </source>
</evidence>
<feature type="domain" description="HTH arsR-type" evidence="5">
    <location>
        <begin position="24"/>
        <end position="116"/>
    </location>
</feature>
<evidence type="ECO:0000256" key="3">
    <source>
        <dbReference type="ARBA" id="ARBA00023163"/>
    </source>
</evidence>
<dbReference type="PROSITE" id="PS50987">
    <property type="entry name" value="HTH_ARSR_2"/>
    <property type="match status" value="1"/>
</dbReference>
<evidence type="ECO:0000256" key="4">
    <source>
        <dbReference type="SAM" id="MobiDB-lite"/>
    </source>
</evidence>
<proteinExistence type="predicted"/>
<feature type="region of interest" description="Disordered" evidence="4">
    <location>
        <begin position="1"/>
        <end position="24"/>
    </location>
</feature>
<keyword evidence="1" id="KW-0805">Transcription regulation</keyword>
<gene>
    <name evidence="6" type="ORF">V3C41_10645</name>
</gene>
<dbReference type="EMBL" id="JBBMFV010000004">
    <property type="protein sequence ID" value="MEO3941523.1"/>
    <property type="molecule type" value="Genomic_DNA"/>
</dbReference>